<sequence length="63" mass="7482">MEMNTRDTVMKKLLDTQESVRDYEMFSKQVSDEEVAGLFKRFAEECGMQARKLQALMDKYDKH</sequence>
<keyword evidence="2" id="KW-1185">Reference proteome</keyword>
<protein>
    <submittedName>
        <fullName evidence="1">Rubrerythrin</fullName>
    </submittedName>
</protein>
<gene>
    <name evidence="1" type="ORF">HNQ80_001747</name>
</gene>
<evidence type="ECO:0000313" key="1">
    <source>
        <dbReference type="EMBL" id="MBB6215658.1"/>
    </source>
</evidence>
<name>A0A841KU14_9FIRM</name>
<dbReference type="AlphaFoldDB" id="A0A841KU14"/>
<comment type="caution">
    <text evidence="1">The sequence shown here is derived from an EMBL/GenBank/DDBJ whole genome shotgun (WGS) entry which is preliminary data.</text>
</comment>
<evidence type="ECO:0000313" key="2">
    <source>
        <dbReference type="Proteomes" id="UP000579281"/>
    </source>
</evidence>
<proteinExistence type="predicted"/>
<dbReference type="Proteomes" id="UP000579281">
    <property type="component" value="Unassembled WGS sequence"/>
</dbReference>
<accession>A0A841KU14</accession>
<organism evidence="1 2">
    <name type="scientific">Anaerosolibacter carboniphilus</name>
    <dbReference type="NCBI Taxonomy" id="1417629"/>
    <lineage>
        <taxon>Bacteria</taxon>
        <taxon>Bacillati</taxon>
        <taxon>Bacillota</taxon>
        <taxon>Clostridia</taxon>
        <taxon>Peptostreptococcales</taxon>
        <taxon>Thermotaleaceae</taxon>
        <taxon>Anaerosolibacter</taxon>
    </lineage>
</organism>
<dbReference type="EMBL" id="JACHEN010000009">
    <property type="protein sequence ID" value="MBB6215658.1"/>
    <property type="molecule type" value="Genomic_DNA"/>
</dbReference>
<dbReference type="RefSeq" id="WP_184310145.1">
    <property type="nucleotide sequence ID" value="NZ_JACHEN010000009.1"/>
</dbReference>
<reference evidence="1 2" key="1">
    <citation type="submission" date="2020-08" db="EMBL/GenBank/DDBJ databases">
        <title>Genomic Encyclopedia of Type Strains, Phase IV (KMG-IV): sequencing the most valuable type-strain genomes for metagenomic binning, comparative biology and taxonomic classification.</title>
        <authorList>
            <person name="Goeker M."/>
        </authorList>
    </citation>
    <scope>NUCLEOTIDE SEQUENCE [LARGE SCALE GENOMIC DNA]</scope>
    <source>
        <strain evidence="1 2">DSM 103526</strain>
    </source>
</reference>